<sequence>MPLRSVTAAFLRKVPSYDTTVSRMMVTLERNLMKQIPISSYTLRLEPESDGNTIYDITSSLDHDFGGKIIFINNLSSHRLAHSLQKHSANTRDSWGTLKTRSAEGSGPHKGPPRILSVNIRRPGRCKLS</sequence>
<evidence type="ECO:0000313" key="2">
    <source>
        <dbReference type="EMBL" id="GBP46964.1"/>
    </source>
</evidence>
<proteinExistence type="predicted"/>
<name>A0A4C1WA10_EUMVA</name>
<dbReference type="Proteomes" id="UP000299102">
    <property type="component" value="Unassembled WGS sequence"/>
</dbReference>
<evidence type="ECO:0000313" key="3">
    <source>
        <dbReference type="Proteomes" id="UP000299102"/>
    </source>
</evidence>
<feature type="region of interest" description="Disordered" evidence="1">
    <location>
        <begin position="82"/>
        <end position="117"/>
    </location>
</feature>
<gene>
    <name evidence="2" type="ORF">EVAR_30996_1</name>
</gene>
<organism evidence="2 3">
    <name type="scientific">Eumeta variegata</name>
    <name type="common">Bagworm moth</name>
    <name type="synonym">Eumeta japonica</name>
    <dbReference type="NCBI Taxonomy" id="151549"/>
    <lineage>
        <taxon>Eukaryota</taxon>
        <taxon>Metazoa</taxon>
        <taxon>Ecdysozoa</taxon>
        <taxon>Arthropoda</taxon>
        <taxon>Hexapoda</taxon>
        <taxon>Insecta</taxon>
        <taxon>Pterygota</taxon>
        <taxon>Neoptera</taxon>
        <taxon>Endopterygota</taxon>
        <taxon>Lepidoptera</taxon>
        <taxon>Glossata</taxon>
        <taxon>Ditrysia</taxon>
        <taxon>Tineoidea</taxon>
        <taxon>Psychidae</taxon>
        <taxon>Oiketicinae</taxon>
        <taxon>Eumeta</taxon>
    </lineage>
</organism>
<evidence type="ECO:0000256" key="1">
    <source>
        <dbReference type="SAM" id="MobiDB-lite"/>
    </source>
</evidence>
<keyword evidence="3" id="KW-1185">Reference proteome</keyword>
<protein>
    <submittedName>
        <fullName evidence="2">Uncharacterized protein</fullName>
    </submittedName>
</protein>
<reference evidence="2 3" key="1">
    <citation type="journal article" date="2019" name="Commun. Biol.">
        <title>The bagworm genome reveals a unique fibroin gene that provides high tensile strength.</title>
        <authorList>
            <person name="Kono N."/>
            <person name="Nakamura H."/>
            <person name="Ohtoshi R."/>
            <person name="Tomita M."/>
            <person name="Numata K."/>
            <person name="Arakawa K."/>
        </authorList>
    </citation>
    <scope>NUCLEOTIDE SEQUENCE [LARGE SCALE GENOMIC DNA]</scope>
</reference>
<dbReference type="AlphaFoldDB" id="A0A4C1WA10"/>
<comment type="caution">
    <text evidence="2">The sequence shown here is derived from an EMBL/GenBank/DDBJ whole genome shotgun (WGS) entry which is preliminary data.</text>
</comment>
<feature type="compositionally biased region" description="Polar residues" evidence="1">
    <location>
        <begin position="86"/>
        <end position="100"/>
    </location>
</feature>
<dbReference type="EMBL" id="BGZK01000492">
    <property type="protein sequence ID" value="GBP46964.1"/>
    <property type="molecule type" value="Genomic_DNA"/>
</dbReference>
<accession>A0A4C1WA10</accession>